<comment type="caution">
    <text evidence="1">The sequence shown here is derived from an EMBL/GenBank/DDBJ whole genome shotgun (WGS) entry which is preliminary data.</text>
</comment>
<dbReference type="Proteomes" id="UP000636110">
    <property type="component" value="Unassembled WGS sequence"/>
</dbReference>
<accession>A0ABR6F018</accession>
<proteinExistence type="predicted"/>
<dbReference type="RefSeq" id="WP_182959614.1">
    <property type="nucleotide sequence ID" value="NZ_WNXC01000006.1"/>
</dbReference>
<organism evidence="1 2">
    <name type="scientific">Pedobacter gandavensis</name>
    <dbReference type="NCBI Taxonomy" id="2679963"/>
    <lineage>
        <taxon>Bacteria</taxon>
        <taxon>Pseudomonadati</taxon>
        <taxon>Bacteroidota</taxon>
        <taxon>Sphingobacteriia</taxon>
        <taxon>Sphingobacteriales</taxon>
        <taxon>Sphingobacteriaceae</taxon>
        <taxon>Pedobacter</taxon>
    </lineage>
</organism>
<evidence type="ECO:0000313" key="2">
    <source>
        <dbReference type="Proteomes" id="UP000636110"/>
    </source>
</evidence>
<protein>
    <submittedName>
        <fullName evidence="1">DUF4391 family protein</fullName>
    </submittedName>
</protein>
<reference evidence="1 2" key="1">
    <citation type="submission" date="2019-11" db="EMBL/GenBank/DDBJ databases">
        <title>Description of Pedobacter sp. LMG 31462T.</title>
        <authorList>
            <person name="Carlier A."/>
            <person name="Qi S."/>
            <person name="Vandamme P."/>
        </authorList>
    </citation>
    <scope>NUCLEOTIDE SEQUENCE [LARGE SCALE GENOMIC DNA]</scope>
    <source>
        <strain evidence="1 2">LMG 31462</strain>
    </source>
</reference>
<gene>
    <name evidence="1" type="ORF">GM920_16785</name>
</gene>
<dbReference type="EMBL" id="WNXC01000006">
    <property type="protein sequence ID" value="MBB2150556.1"/>
    <property type="molecule type" value="Genomic_DNA"/>
</dbReference>
<keyword evidence="2" id="KW-1185">Reference proteome</keyword>
<dbReference type="Pfam" id="PF14335">
    <property type="entry name" value="DUF4391"/>
    <property type="match status" value="1"/>
</dbReference>
<evidence type="ECO:0000313" key="1">
    <source>
        <dbReference type="EMBL" id="MBB2150556.1"/>
    </source>
</evidence>
<sequence length="210" mass="24555">MFKLPETTKLNKIIPKNAFDSYTNSRQKKEFADNVSRITWSNKLSVDTTNLQSKEILEIQIFSIELKEKVQIKSILNIIDKAIPYPIIFIIRNVNSVYLSTSPKHNNPKNEDLAVIDYTYSTDWLTENENEFQIELKNDIDWVYKTFCEQFNKSYAKVKNLTELVSTQKELGRLNKEIEKVKLAIAKSKQFNKKVELNMRLKELLVKLGS</sequence>
<name>A0ABR6F018_9SPHI</name>
<dbReference type="InterPro" id="IPR025503">
    <property type="entry name" value="DUF4391"/>
</dbReference>